<dbReference type="InterPro" id="IPR012677">
    <property type="entry name" value="Nucleotide-bd_a/b_plait_sf"/>
</dbReference>
<keyword evidence="5" id="KW-1185">Reference proteome</keyword>
<dbReference type="Gene3D" id="3.30.70.330">
    <property type="match status" value="1"/>
</dbReference>
<feature type="region of interest" description="Disordered" evidence="2">
    <location>
        <begin position="23"/>
        <end position="42"/>
    </location>
</feature>
<gene>
    <name evidence="4" type="ORF">PXEA_LOCUS14982</name>
</gene>
<dbReference type="InterPro" id="IPR035979">
    <property type="entry name" value="RBD_domain_sf"/>
</dbReference>
<protein>
    <recommendedName>
        <fullName evidence="3">RRM domain-containing protein</fullName>
    </recommendedName>
</protein>
<comment type="caution">
    <text evidence="4">The sequence shown here is derived from an EMBL/GenBank/DDBJ whole genome shotgun (WGS) entry which is preliminary data.</text>
</comment>
<dbReference type="EMBL" id="CAAALY010051860">
    <property type="protein sequence ID" value="VEL21542.1"/>
    <property type="molecule type" value="Genomic_DNA"/>
</dbReference>
<evidence type="ECO:0000313" key="5">
    <source>
        <dbReference type="Proteomes" id="UP000784294"/>
    </source>
</evidence>
<name>A0A3S4ZWC0_9PLAT</name>
<dbReference type="InterPro" id="IPR000504">
    <property type="entry name" value="RRM_dom"/>
</dbReference>
<feature type="non-terminal residue" evidence="4">
    <location>
        <position position="361"/>
    </location>
</feature>
<evidence type="ECO:0000256" key="2">
    <source>
        <dbReference type="SAM" id="MobiDB-lite"/>
    </source>
</evidence>
<dbReference type="AlphaFoldDB" id="A0A3S4ZWC0"/>
<dbReference type="SUPFAM" id="SSF54928">
    <property type="entry name" value="RNA-binding domain, RBD"/>
    <property type="match status" value="1"/>
</dbReference>
<feature type="compositionally biased region" description="Polar residues" evidence="2">
    <location>
        <begin position="23"/>
        <end position="37"/>
    </location>
</feature>
<reference evidence="4" key="1">
    <citation type="submission" date="2018-11" db="EMBL/GenBank/DDBJ databases">
        <authorList>
            <consortium name="Pathogen Informatics"/>
        </authorList>
    </citation>
    <scope>NUCLEOTIDE SEQUENCE</scope>
</reference>
<sequence>LSSPLLSFSLHFTPLRPARLSFSSHDTPTDGISTSVPPTDGREDDLSRIHGLIRRRPMLPSDSLIATKHSFAPRGYGFRSPRVGSAGRFGQASILLRRIPVGSLEHLHYSSSSAISLDQLVSSGERMFQPTGLLVETGLARLPDLFHGATYLPGGELTPSVLPVQLETVSSSGRPAYLSPVGQMTLVPSSGALQTTGSMLGLLLAPSDQTTQTALLSSLAAGATPLLGRPISADAGLDVWLRGGSGTGISSLSNCSRGLTTSETMATCLAGAVGSDALAASFGANNGLQPSVPTVGAFCPPESAGRPVGGRDTDVIKLFVGQIPRNLSEDDIGPLFTMFGEIHELIVLRDKITGIHKGRQN</sequence>
<proteinExistence type="predicted"/>
<accession>A0A3S4ZWC0</accession>
<dbReference type="PROSITE" id="PS50102">
    <property type="entry name" value="RRM"/>
    <property type="match status" value="1"/>
</dbReference>
<evidence type="ECO:0000259" key="3">
    <source>
        <dbReference type="PROSITE" id="PS50102"/>
    </source>
</evidence>
<organism evidence="4 5">
    <name type="scientific">Protopolystoma xenopodis</name>
    <dbReference type="NCBI Taxonomy" id="117903"/>
    <lineage>
        <taxon>Eukaryota</taxon>
        <taxon>Metazoa</taxon>
        <taxon>Spiralia</taxon>
        <taxon>Lophotrochozoa</taxon>
        <taxon>Platyhelminthes</taxon>
        <taxon>Monogenea</taxon>
        <taxon>Polyopisthocotylea</taxon>
        <taxon>Polystomatidea</taxon>
        <taxon>Polystomatidae</taxon>
        <taxon>Protopolystoma</taxon>
    </lineage>
</organism>
<evidence type="ECO:0000313" key="4">
    <source>
        <dbReference type="EMBL" id="VEL21542.1"/>
    </source>
</evidence>
<keyword evidence="1" id="KW-0694">RNA-binding</keyword>
<evidence type="ECO:0000256" key="1">
    <source>
        <dbReference type="PROSITE-ProRule" id="PRU00176"/>
    </source>
</evidence>
<dbReference type="GO" id="GO:0003723">
    <property type="term" value="F:RNA binding"/>
    <property type="evidence" value="ECO:0007669"/>
    <property type="project" value="UniProtKB-UniRule"/>
</dbReference>
<feature type="domain" description="RRM" evidence="3">
    <location>
        <begin position="316"/>
        <end position="361"/>
    </location>
</feature>
<dbReference type="Proteomes" id="UP000784294">
    <property type="component" value="Unassembled WGS sequence"/>
</dbReference>
<dbReference type="OrthoDB" id="267048at2759"/>